<dbReference type="InterPro" id="IPR001680">
    <property type="entry name" value="WD40_rpt"/>
</dbReference>
<dbReference type="STRING" id="1745343.A0A2J6PL60"/>
<accession>A0A2J6PL60</accession>
<gene>
    <name evidence="4" type="ORF">NA56DRAFT_528165</name>
</gene>
<evidence type="ECO:0000313" key="4">
    <source>
        <dbReference type="EMBL" id="PMD14767.1"/>
    </source>
</evidence>
<feature type="non-terminal residue" evidence="4">
    <location>
        <position position="1"/>
    </location>
</feature>
<dbReference type="SUPFAM" id="SSF50978">
    <property type="entry name" value="WD40 repeat-like"/>
    <property type="match status" value="1"/>
</dbReference>
<feature type="repeat" description="WD" evidence="3">
    <location>
        <begin position="1"/>
        <end position="28"/>
    </location>
</feature>
<dbReference type="OrthoDB" id="3783534at2759"/>
<dbReference type="PANTHER" id="PTHR19848:SF8">
    <property type="entry name" value="F-BOX AND WD REPEAT DOMAIN CONTAINING 7"/>
    <property type="match status" value="1"/>
</dbReference>
<keyword evidence="5" id="KW-1185">Reference proteome</keyword>
<dbReference type="Pfam" id="PF00400">
    <property type="entry name" value="WD40"/>
    <property type="match status" value="2"/>
</dbReference>
<feature type="non-terminal residue" evidence="4">
    <location>
        <position position="97"/>
    </location>
</feature>
<dbReference type="AlphaFoldDB" id="A0A2J6PL60"/>
<organism evidence="4 5">
    <name type="scientific">Hyaloscypha hepaticicola</name>
    <dbReference type="NCBI Taxonomy" id="2082293"/>
    <lineage>
        <taxon>Eukaryota</taxon>
        <taxon>Fungi</taxon>
        <taxon>Dikarya</taxon>
        <taxon>Ascomycota</taxon>
        <taxon>Pezizomycotina</taxon>
        <taxon>Leotiomycetes</taxon>
        <taxon>Helotiales</taxon>
        <taxon>Hyaloscyphaceae</taxon>
        <taxon>Hyaloscypha</taxon>
    </lineage>
</organism>
<dbReference type="Proteomes" id="UP000235672">
    <property type="component" value="Unassembled WGS sequence"/>
</dbReference>
<dbReference type="PROSITE" id="PS50082">
    <property type="entry name" value="WD_REPEATS_2"/>
    <property type="match status" value="1"/>
</dbReference>
<sequence length="97" mass="10831">PDGKQVVSGLGDKIVRLWDAITGTVLQILEGHSNSVNSIAFSLNGNLLSTLCISDYWIVESKVNILWLSPDYRFIYKAIWDQIVILEYLSGGLSFLE</sequence>
<dbReference type="PROSITE" id="PS50294">
    <property type="entry name" value="WD_REPEATS_REGION"/>
    <property type="match status" value="1"/>
</dbReference>
<protein>
    <submittedName>
        <fullName evidence="4">Uncharacterized protein</fullName>
    </submittedName>
</protein>
<proteinExistence type="predicted"/>
<keyword evidence="2" id="KW-0677">Repeat</keyword>
<dbReference type="Gene3D" id="2.130.10.10">
    <property type="entry name" value="YVTN repeat-like/Quinoprotein amine dehydrogenase"/>
    <property type="match status" value="1"/>
</dbReference>
<evidence type="ECO:0000256" key="3">
    <source>
        <dbReference type="PROSITE-ProRule" id="PRU00221"/>
    </source>
</evidence>
<dbReference type="PANTHER" id="PTHR19848">
    <property type="entry name" value="WD40 REPEAT PROTEIN"/>
    <property type="match status" value="1"/>
</dbReference>
<name>A0A2J6PL60_9HELO</name>
<evidence type="ECO:0000256" key="2">
    <source>
        <dbReference type="ARBA" id="ARBA00022737"/>
    </source>
</evidence>
<dbReference type="EMBL" id="KZ613519">
    <property type="protein sequence ID" value="PMD14767.1"/>
    <property type="molecule type" value="Genomic_DNA"/>
</dbReference>
<dbReference type="InterPro" id="IPR015943">
    <property type="entry name" value="WD40/YVTN_repeat-like_dom_sf"/>
</dbReference>
<evidence type="ECO:0000313" key="5">
    <source>
        <dbReference type="Proteomes" id="UP000235672"/>
    </source>
</evidence>
<reference evidence="4 5" key="1">
    <citation type="submission" date="2016-05" db="EMBL/GenBank/DDBJ databases">
        <title>A degradative enzymes factory behind the ericoid mycorrhizal symbiosis.</title>
        <authorList>
            <consortium name="DOE Joint Genome Institute"/>
            <person name="Martino E."/>
            <person name="Morin E."/>
            <person name="Grelet G."/>
            <person name="Kuo A."/>
            <person name="Kohler A."/>
            <person name="Daghino S."/>
            <person name="Barry K."/>
            <person name="Choi C."/>
            <person name="Cichocki N."/>
            <person name="Clum A."/>
            <person name="Copeland A."/>
            <person name="Hainaut M."/>
            <person name="Haridas S."/>
            <person name="Labutti K."/>
            <person name="Lindquist E."/>
            <person name="Lipzen A."/>
            <person name="Khouja H.-R."/>
            <person name="Murat C."/>
            <person name="Ohm R."/>
            <person name="Olson A."/>
            <person name="Spatafora J."/>
            <person name="Veneault-Fourrey C."/>
            <person name="Henrissat B."/>
            <person name="Grigoriev I."/>
            <person name="Martin F."/>
            <person name="Perotto S."/>
        </authorList>
    </citation>
    <scope>NUCLEOTIDE SEQUENCE [LARGE SCALE GENOMIC DNA]</scope>
    <source>
        <strain evidence="4 5">UAMH 7357</strain>
    </source>
</reference>
<evidence type="ECO:0000256" key="1">
    <source>
        <dbReference type="ARBA" id="ARBA00022574"/>
    </source>
</evidence>
<dbReference type="InterPro" id="IPR036322">
    <property type="entry name" value="WD40_repeat_dom_sf"/>
</dbReference>
<keyword evidence="1 3" id="KW-0853">WD repeat</keyword>